<evidence type="ECO:0000256" key="1">
    <source>
        <dbReference type="ARBA" id="ARBA00010932"/>
    </source>
</evidence>
<dbReference type="InterPro" id="IPR020984">
    <property type="entry name" value="Speedy"/>
</dbReference>
<protein>
    <submittedName>
        <fullName evidence="4">Uncharacterized protein</fullName>
    </submittedName>
</protein>
<gene>
    <name evidence="4" type="ORF">GDO81_017717</name>
</gene>
<feature type="region of interest" description="Disordered" evidence="3">
    <location>
        <begin position="237"/>
        <end position="291"/>
    </location>
</feature>
<keyword evidence="5" id="KW-1185">Reference proteome</keyword>
<accession>A0AAV7A6H1</accession>
<feature type="compositionally biased region" description="Basic and acidic residues" evidence="3">
    <location>
        <begin position="61"/>
        <end position="75"/>
    </location>
</feature>
<dbReference type="Pfam" id="PF11357">
    <property type="entry name" value="Spy1"/>
    <property type="match status" value="1"/>
</dbReference>
<dbReference type="InterPro" id="IPR052316">
    <property type="entry name" value="Speedy-Ringo_regulator"/>
</dbReference>
<organism evidence="4 5">
    <name type="scientific">Engystomops pustulosus</name>
    <name type="common">Tungara frog</name>
    <name type="synonym">Physalaemus pustulosus</name>
    <dbReference type="NCBI Taxonomy" id="76066"/>
    <lineage>
        <taxon>Eukaryota</taxon>
        <taxon>Metazoa</taxon>
        <taxon>Chordata</taxon>
        <taxon>Craniata</taxon>
        <taxon>Vertebrata</taxon>
        <taxon>Euteleostomi</taxon>
        <taxon>Amphibia</taxon>
        <taxon>Batrachia</taxon>
        <taxon>Anura</taxon>
        <taxon>Neobatrachia</taxon>
        <taxon>Hyloidea</taxon>
        <taxon>Leptodactylidae</taxon>
        <taxon>Leiuperinae</taxon>
        <taxon>Engystomops</taxon>
    </lineage>
</organism>
<dbReference type="PANTHER" id="PTHR31545:SF2">
    <property type="entry name" value="SPEEDY PROTEIN C"/>
    <property type="match status" value="1"/>
</dbReference>
<proteinExistence type="inferred from homology"/>
<dbReference type="EMBL" id="WNYA01000009">
    <property type="protein sequence ID" value="KAG8555479.1"/>
    <property type="molecule type" value="Genomic_DNA"/>
</dbReference>
<feature type="compositionally biased region" description="Polar residues" evidence="3">
    <location>
        <begin position="280"/>
        <end position="291"/>
    </location>
</feature>
<dbReference type="GO" id="GO:0019901">
    <property type="term" value="F:protein kinase binding"/>
    <property type="evidence" value="ECO:0007669"/>
    <property type="project" value="InterPro"/>
</dbReference>
<evidence type="ECO:0000256" key="3">
    <source>
        <dbReference type="SAM" id="MobiDB-lite"/>
    </source>
</evidence>
<feature type="region of interest" description="Disordered" evidence="3">
    <location>
        <begin position="1"/>
        <end position="108"/>
    </location>
</feature>
<feature type="compositionally biased region" description="Basic and acidic residues" evidence="3">
    <location>
        <begin position="96"/>
        <end position="108"/>
    </location>
</feature>
<dbReference type="Proteomes" id="UP000824782">
    <property type="component" value="Unassembled WGS sequence"/>
</dbReference>
<keyword evidence="2" id="KW-0131">Cell cycle</keyword>
<dbReference type="AlphaFoldDB" id="A0AAV7A6H1"/>
<evidence type="ECO:0000313" key="4">
    <source>
        <dbReference type="EMBL" id="KAG8555479.1"/>
    </source>
</evidence>
<comment type="caution">
    <text evidence="4">The sequence shown here is derived from an EMBL/GenBank/DDBJ whole genome shotgun (WGS) entry which is preliminary data.</text>
</comment>
<name>A0AAV7A6H1_ENGPU</name>
<comment type="similarity">
    <text evidence="1">Belongs to the Speedy/Ringo family.</text>
</comment>
<reference evidence="4" key="1">
    <citation type="thesis" date="2020" institute="ProQuest LLC" country="789 East Eisenhower Parkway, Ann Arbor, MI, USA">
        <title>Comparative Genomics and Chromosome Evolution.</title>
        <authorList>
            <person name="Mudd A.B."/>
        </authorList>
    </citation>
    <scope>NUCLEOTIDE SEQUENCE</scope>
    <source>
        <strain evidence="4">237g6f4</strain>
        <tissue evidence="4">Blood</tissue>
    </source>
</reference>
<feature type="compositionally biased region" description="Polar residues" evidence="3">
    <location>
        <begin position="83"/>
        <end position="95"/>
    </location>
</feature>
<sequence>MKRKRQENSLPDPHEPAPKRRKLDLTEQEEKMAAPPNLQEDNADLPTTSCQDQGKGMKRKRQEETSPPDHQEPEPKRRKLDLQDNTDLPTTSCQDQRQDMKEPEPKRKMDKQMKAFLKLLEFQPIKNLIEWDRSRTLTHKYLLAAVCAYFRRARLPSSQYKYFFFPALYLASQFEDDDPSIRRILFLCTLGPYWFINIDQFLHHRDLMFQKIGFRAWVDVDTCHRLMAQNPTHWAWTREKPRVHPSPSAPAPEESRKSPPAVASAVTSCNFSHARGKSARSPQTSLYPPAG</sequence>
<evidence type="ECO:0000313" key="5">
    <source>
        <dbReference type="Proteomes" id="UP000824782"/>
    </source>
</evidence>
<dbReference type="PANTHER" id="PTHR31545">
    <property type="entry name" value="SEEDY PROTEIN A/C FAMILY MEMBER"/>
    <property type="match status" value="1"/>
</dbReference>
<evidence type="ECO:0000256" key="2">
    <source>
        <dbReference type="ARBA" id="ARBA00023306"/>
    </source>
</evidence>
<feature type="compositionally biased region" description="Basic and acidic residues" evidence="3">
    <location>
        <begin position="12"/>
        <end position="32"/>
    </location>
</feature>